<evidence type="ECO:0000256" key="7">
    <source>
        <dbReference type="SAM" id="Phobius"/>
    </source>
</evidence>
<comment type="caution">
    <text evidence="8">The sequence shown here is derived from an EMBL/GenBank/DDBJ whole genome shotgun (WGS) entry which is preliminary data.</text>
</comment>
<reference evidence="8" key="1">
    <citation type="submission" date="2021-02" db="EMBL/GenBank/DDBJ databases">
        <authorList>
            <person name="Nowell W R."/>
        </authorList>
    </citation>
    <scope>NUCLEOTIDE SEQUENCE</scope>
</reference>
<dbReference type="InterPro" id="IPR038377">
    <property type="entry name" value="Na/Glc_symporter_sf"/>
</dbReference>
<organism evidence="8 9">
    <name type="scientific">Adineta ricciae</name>
    <name type="common">Rotifer</name>
    <dbReference type="NCBI Taxonomy" id="249248"/>
    <lineage>
        <taxon>Eukaryota</taxon>
        <taxon>Metazoa</taxon>
        <taxon>Spiralia</taxon>
        <taxon>Gnathifera</taxon>
        <taxon>Rotifera</taxon>
        <taxon>Eurotatoria</taxon>
        <taxon>Bdelloidea</taxon>
        <taxon>Adinetida</taxon>
        <taxon>Adinetidae</taxon>
        <taxon>Adineta</taxon>
    </lineage>
</organism>
<proteinExistence type="inferred from homology"/>
<sequence>MLTEDFASKRMVTAINSFSLHWADILVLVVYFAIVIGFGVWSSCKNRGSVEGYFLAGRSMSFLPVGASLFASNIGSGHFIGLAGSGASNGIGVAGFELNASYVLIILGWVFLPVYIKADVYTMPEFLKKRFGGDRIRFYQTILALILSIFTKISVDLYSGAIFLNQALGWNMYVSVIALVALAALFTIGGGLSAVIWTDFIQTIIMVIAAFILMIISYIRVGGLQSIKDLYPYSVADTTLYNSTLCGMPPEDYFSVIRPLNSDNGPPWVGIFGMTILSIWYWCSDQVIVQRALAAKNLTHARAGCIVASYLKFLPLFLMIIPGMVARILFQDKIGCSSPQTCKEICGNEASCTDIAYPLIVIELMPNGLRGLMLACMIAALMTSLTSIFNSSSTIFTIDIWQRFRTNAPQWELLIVGRVFTLILVGISILWIPIISFAQGGRLFDYIQAVQSFLAPPICAIYLLAILWKRVNEEGAFWGLICGLIIGLIRFIWEFSYTVPPCVLSHTDQRPEAVKFHFLYFAIVLFVLTCLITITISLLTRPIPSQCLHGLNIFDLDNPVKPTPIPTKPGCWHKADTSFEDKNTPPSVSIPSTDGPGRRFTIFYADPSNKDAKYYFKIMISWICGVEQPNDQNGQTTTITSIPLLAAENMFWKRICNYNGVLILAFCAFLWAFFTDYRINKMYKAS</sequence>
<feature type="transmembrane region" description="Helical" evidence="7">
    <location>
        <begin position="372"/>
        <end position="401"/>
    </location>
</feature>
<comment type="similarity">
    <text evidence="2 6">Belongs to the sodium:solute symporter (SSF) (TC 2.A.21) family.</text>
</comment>
<gene>
    <name evidence="8" type="ORF">EDS130_LOCUS14014</name>
</gene>
<dbReference type="GO" id="GO:0005886">
    <property type="term" value="C:plasma membrane"/>
    <property type="evidence" value="ECO:0007669"/>
    <property type="project" value="TreeGrafter"/>
</dbReference>
<dbReference type="PROSITE" id="PS50283">
    <property type="entry name" value="NA_SOLUT_SYMP_3"/>
    <property type="match status" value="1"/>
</dbReference>
<accession>A0A814FI88</accession>
<dbReference type="AlphaFoldDB" id="A0A814FI88"/>
<dbReference type="OrthoDB" id="6132759at2759"/>
<feature type="transmembrane region" description="Helical" evidence="7">
    <location>
        <begin position="62"/>
        <end position="80"/>
    </location>
</feature>
<evidence type="ECO:0000256" key="1">
    <source>
        <dbReference type="ARBA" id="ARBA00004141"/>
    </source>
</evidence>
<keyword evidence="3 7" id="KW-0812">Transmembrane</keyword>
<dbReference type="InterPro" id="IPR001734">
    <property type="entry name" value="Na/solute_symporter"/>
</dbReference>
<feature type="transmembrane region" description="Helical" evidence="7">
    <location>
        <begin position="655"/>
        <end position="674"/>
    </location>
</feature>
<dbReference type="Gene3D" id="1.20.1730.10">
    <property type="entry name" value="Sodium/glucose cotransporter"/>
    <property type="match status" value="1"/>
</dbReference>
<dbReference type="PANTHER" id="PTHR11819">
    <property type="entry name" value="SOLUTE CARRIER FAMILY 5"/>
    <property type="match status" value="1"/>
</dbReference>
<dbReference type="EMBL" id="CAJNOJ010000056">
    <property type="protein sequence ID" value="CAF0983797.1"/>
    <property type="molecule type" value="Genomic_DNA"/>
</dbReference>
<feature type="transmembrane region" description="Helical" evidence="7">
    <location>
        <begin position="100"/>
        <end position="118"/>
    </location>
</feature>
<protein>
    <submittedName>
        <fullName evidence="8">Uncharacterized protein</fullName>
    </submittedName>
</protein>
<feature type="transmembrane region" description="Helical" evidence="7">
    <location>
        <begin position="310"/>
        <end position="330"/>
    </location>
</feature>
<keyword evidence="4 7" id="KW-1133">Transmembrane helix</keyword>
<feature type="transmembrane region" description="Helical" evidence="7">
    <location>
        <begin position="170"/>
        <end position="197"/>
    </location>
</feature>
<evidence type="ECO:0000313" key="9">
    <source>
        <dbReference type="Proteomes" id="UP000663852"/>
    </source>
</evidence>
<feature type="transmembrane region" description="Helical" evidence="7">
    <location>
        <begin position="475"/>
        <end position="493"/>
    </location>
</feature>
<dbReference type="CDD" id="cd10329">
    <property type="entry name" value="SLC5sbd_SGLT1-like"/>
    <property type="match status" value="1"/>
</dbReference>
<evidence type="ECO:0000256" key="2">
    <source>
        <dbReference type="ARBA" id="ARBA00006434"/>
    </source>
</evidence>
<feature type="transmembrane region" description="Helical" evidence="7">
    <location>
        <begin position="518"/>
        <end position="539"/>
    </location>
</feature>
<feature type="transmembrane region" description="Helical" evidence="7">
    <location>
        <begin position="413"/>
        <end position="434"/>
    </location>
</feature>
<feature type="transmembrane region" description="Helical" evidence="7">
    <location>
        <begin position="138"/>
        <end position="164"/>
    </location>
</feature>
<keyword evidence="5 7" id="KW-0472">Membrane</keyword>
<dbReference type="PANTHER" id="PTHR11819:SF195">
    <property type="entry name" value="SODIUM_GLUCOSE COTRANSPORTER 4"/>
    <property type="match status" value="1"/>
</dbReference>
<evidence type="ECO:0000256" key="3">
    <source>
        <dbReference type="ARBA" id="ARBA00022692"/>
    </source>
</evidence>
<evidence type="ECO:0000256" key="6">
    <source>
        <dbReference type="RuleBase" id="RU362091"/>
    </source>
</evidence>
<feature type="transmembrane region" description="Helical" evidence="7">
    <location>
        <begin position="204"/>
        <end position="221"/>
    </location>
</feature>
<comment type="subcellular location">
    <subcellularLocation>
        <location evidence="1">Membrane</location>
        <topology evidence="1">Multi-pass membrane protein</topology>
    </subcellularLocation>
</comment>
<dbReference type="NCBIfam" id="TIGR00813">
    <property type="entry name" value="sss"/>
    <property type="match status" value="1"/>
</dbReference>
<dbReference type="Proteomes" id="UP000663852">
    <property type="component" value="Unassembled WGS sequence"/>
</dbReference>
<dbReference type="GO" id="GO:0005412">
    <property type="term" value="F:D-glucose:sodium symporter activity"/>
    <property type="evidence" value="ECO:0007669"/>
    <property type="project" value="TreeGrafter"/>
</dbReference>
<name>A0A814FI88_ADIRI</name>
<evidence type="ECO:0000256" key="4">
    <source>
        <dbReference type="ARBA" id="ARBA00022989"/>
    </source>
</evidence>
<feature type="transmembrane region" description="Helical" evidence="7">
    <location>
        <begin position="446"/>
        <end position="468"/>
    </location>
</feature>
<evidence type="ECO:0000256" key="5">
    <source>
        <dbReference type="ARBA" id="ARBA00023136"/>
    </source>
</evidence>
<evidence type="ECO:0000313" key="8">
    <source>
        <dbReference type="EMBL" id="CAF0983797.1"/>
    </source>
</evidence>
<dbReference type="Pfam" id="PF00474">
    <property type="entry name" value="SSF"/>
    <property type="match status" value="1"/>
</dbReference>
<feature type="transmembrane region" description="Helical" evidence="7">
    <location>
        <begin position="20"/>
        <end position="41"/>
    </location>
</feature>
<feature type="transmembrane region" description="Helical" evidence="7">
    <location>
        <begin position="268"/>
        <end position="289"/>
    </location>
</feature>